<dbReference type="GO" id="GO:0070971">
    <property type="term" value="C:endoplasmic reticulum exit site"/>
    <property type="evidence" value="ECO:0007669"/>
    <property type="project" value="TreeGrafter"/>
</dbReference>
<dbReference type="GO" id="GO:0000149">
    <property type="term" value="F:SNARE binding"/>
    <property type="evidence" value="ECO:0007669"/>
    <property type="project" value="TreeGrafter"/>
</dbReference>
<dbReference type="InterPro" id="IPR012990">
    <property type="entry name" value="Beta-sandwich_Sec23_24"/>
</dbReference>
<feature type="domain" description="Sec23/Sec24 beta-sandwich" evidence="2">
    <location>
        <begin position="5"/>
        <end position="61"/>
    </location>
</feature>
<dbReference type="AlphaFoldDB" id="A0A1I8B7K2"/>
<dbReference type="GO" id="GO:0030127">
    <property type="term" value="C:COPII vesicle coat"/>
    <property type="evidence" value="ECO:0007669"/>
    <property type="project" value="InterPro"/>
</dbReference>
<keyword evidence="3" id="KW-1185">Reference proteome</keyword>
<dbReference type="GO" id="GO:0090110">
    <property type="term" value="P:COPII-coated vesicle cargo loading"/>
    <property type="evidence" value="ECO:0007669"/>
    <property type="project" value="TreeGrafter"/>
</dbReference>
<dbReference type="Gene3D" id="3.40.20.10">
    <property type="entry name" value="Severin"/>
    <property type="match status" value="1"/>
</dbReference>
<dbReference type="PANTHER" id="PTHR13803">
    <property type="entry name" value="SEC24-RELATED PROTEIN"/>
    <property type="match status" value="1"/>
</dbReference>
<evidence type="ECO:0000313" key="4">
    <source>
        <dbReference type="WBParaSite" id="MhA1_Contig1595.frz3.gene4"/>
    </source>
</evidence>
<dbReference type="InterPro" id="IPR050550">
    <property type="entry name" value="SEC23_SEC24_subfamily"/>
</dbReference>
<dbReference type="OMA" id="HINCIIR"/>
<organism evidence="3 4">
    <name type="scientific">Meloidogyne hapla</name>
    <name type="common">Root-knot nematode worm</name>
    <dbReference type="NCBI Taxonomy" id="6305"/>
    <lineage>
        <taxon>Eukaryota</taxon>
        <taxon>Metazoa</taxon>
        <taxon>Ecdysozoa</taxon>
        <taxon>Nematoda</taxon>
        <taxon>Chromadorea</taxon>
        <taxon>Rhabditida</taxon>
        <taxon>Tylenchina</taxon>
        <taxon>Tylenchomorpha</taxon>
        <taxon>Tylenchoidea</taxon>
        <taxon>Meloidogynidae</taxon>
        <taxon>Meloidogyninae</taxon>
        <taxon>Meloidogyne</taxon>
    </lineage>
</organism>
<protein>
    <submittedName>
        <fullName evidence="4">Uncharacterized protein</fullName>
    </submittedName>
</protein>
<sequence>MQNTTDVELSAIDSDKSVQIEIKYDDKLDEREPAHFQLAILFTSCNGQRRLRVHNLSLPVTADYQKASYTYSAPHKLTPPPYKKQYVREKCPKEMRDELTLRAAQILAAYREKCSEPAPMGQLILPEFAKLLPLHINCIIRHDSLNGGAELTVDDRAWMMSLIPSMTPLAIQQFLYPRIYTVTSLGSPVSSSSESAESLKNDGSAKMQAPIAFLRQRPFTSSVSPLVTFECGQGEGIKIIHCEGARCIRVMDEEVFG</sequence>
<dbReference type="Gene3D" id="2.60.40.1670">
    <property type="entry name" value="beta-sandwich domain of Sec23/24"/>
    <property type="match status" value="1"/>
</dbReference>
<feature type="domain" description="Sec23/Sec24 helical" evidence="1">
    <location>
        <begin position="89"/>
        <end position="168"/>
    </location>
</feature>
<dbReference type="InterPro" id="IPR036175">
    <property type="entry name" value="Sec23/24_helical_dom_sf"/>
</dbReference>
<name>A0A1I8B7K2_MELHA</name>
<reference evidence="4" key="1">
    <citation type="submission" date="2016-11" db="UniProtKB">
        <authorList>
            <consortium name="WormBaseParasite"/>
        </authorList>
    </citation>
    <scope>IDENTIFICATION</scope>
</reference>
<accession>A0A1I8B7K2</accession>
<dbReference type="SUPFAM" id="SSF81811">
    <property type="entry name" value="Helical domain of Sec23/24"/>
    <property type="match status" value="1"/>
</dbReference>
<dbReference type="WBParaSite" id="MhA1_Contig1595.frz3.gene4">
    <property type="protein sequence ID" value="MhA1_Contig1595.frz3.gene4"/>
    <property type="gene ID" value="MhA1_Contig1595.frz3.gene4"/>
</dbReference>
<dbReference type="InterPro" id="IPR006900">
    <property type="entry name" value="Sec23/24_helical_dom"/>
</dbReference>
<dbReference type="Proteomes" id="UP000095281">
    <property type="component" value="Unplaced"/>
</dbReference>
<dbReference type="InterPro" id="IPR029006">
    <property type="entry name" value="ADF-H/Gelsolin-like_dom_sf"/>
</dbReference>
<dbReference type="SUPFAM" id="SSF81995">
    <property type="entry name" value="beta-sandwich domain of Sec23/24"/>
    <property type="match status" value="1"/>
</dbReference>
<dbReference type="PANTHER" id="PTHR13803:SF4">
    <property type="entry name" value="SECRETORY 24CD, ISOFORM C"/>
    <property type="match status" value="1"/>
</dbReference>
<evidence type="ECO:0000259" key="1">
    <source>
        <dbReference type="Pfam" id="PF04815"/>
    </source>
</evidence>
<proteinExistence type="predicted"/>
<dbReference type="GO" id="GO:0006886">
    <property type="term" value="P:intracellular protein transport"/>
    <property type="evidence" value="ECO:0007669"/>
    <property type="project" value="InterPro"/>
</dbReference>
<evidence type="ECO:0000313" key="3">
    <source>
        <dbReference type="Proteomes" id="UP000095281"/>
    </source>
</evidence>
<dbReference type="Gene3D" id="1.20.120.730">
    <property type="entry name" value="Sec23/Sec24 helical domain"/>
    <property type="match status" value="1"/>
</dbReference>
<dbReference type="Pfam" id="PF08033">
    <property type="entry name" value="Sec23_BS"/>
    <property type="match status" value="1"/>
</dbReference>
<dbReference type="GO" id="GO:0008270">
    <property type="term" value="F:zinc ion binding"/>
    <property type="evidence" value="ECO:0007669"/>
    <property type="project" value="TreeGrafter"/>
</dbReference>
<evidence type="ECO:0000259" key="2">
    <source>
        <dbReference type="Pfam" id="PF08033"/>
    </source>
</evidence>
<dbReference type="Pfam" id="PF04815">
    <property type="entry name" value="Sec23_helical"/>
    <property type="match status" value="1"/>
</dbReference>